<dbReference type="EMBL" id="CP036347">
    <property type="protein sequence ID" value="QDU05914.1"/>
    <property type="molecule type" value="Genomic_DNA"/>
</dbReference>
<dbReference type="Proteomes" id="UP000320722">
    <property type="component" value="Chromosome"/>
</dbReference>
<evidence type="ECO:0000256" key="2">
    <source>
        <dbReference type="SAM" id="SignalP"/>
    </source>
</evidence>
<protein>
    <recommendedName>
        <fullName evidence="5">Outer membrane lipoprotein-sorting protein</fullName>
    </recommendedName>
</protein>
<organism evidence="3 4">
    <name type="scientific">Gimesia chilikensis</name>
    <dbReference type="NCBI Taxonomy" id="2605989"/>
    <lineage>
        <taxon>Bacteria</taxon>
        <taxon>Pseudomonadati</taxon>
        <taxon>Planctomycetota</taxon>
        <taxon>Planctomycetia</taxon>
        <taxon>Planctomycetales</taxon>
        <taxon>Planctomycetaceae</taxon>
        <taxon>Gimesia</taxon>
    </lineage>
</organism>
<reference evidence="3 4" key="1">
    <citation type="submission" date="2019-02" db="EMBL/GenBank/DDBJ databases">
        <title>Deep-cultivation of Planctomycetes and their phenomic and genomic characterization uncovers novel biology.</title>
        <authorList>
            <person name="Wiegand S."/>
            <person name="Jogler M."/>
            <person name="Boedeker C."/>
            <person name="Pinto D."/>
            <person name="Vollmers J."/>
            <person name="Rivas-Marin E."/>
            <person name="Kohn T."/>
            <person name="Peeters S.H."/>
            <person name="Heuer A."/>
            <person name="Rast P."/>
            <person name="Oberbeckmann S."/>
            <person name="Bunk B."/>
            <person name="Jeske O."/>
            <person name="Meyerdierks A."/>
            <person name="Storesund J.E."/>
            <person name="Kallscheuer N."/>
            <person name="Luecker S."/>
            <person name="Lage O.M."/>
            <person name="Pohl T."/>
            <person name="Merkel B.J."/>
            <person name="Hornburger P."/>
            <person name="Mueller R.-W."/>
            <person name="Bruemmer F."/>
            <person name="Labrenz M."/>
            <person name="Spormann A.M."/>
            <person name="Op den Camp H."/>
            <person name="Overmann J."/>
            <person name="Amann R."/>
            <person name="Jetten M.S.M."/>
            <person name="Mascher T."/>
            <person name="Medema M.H."/>
            <person name="Devos D.P."/>
            <person name="Kaster A.-K."/>
            <person name="Ovreas L."/>
            <person name="Rohde M."/>
            <person name="Galperin M.Y."/>
            <person name="Jogler C."/>
        </authorList>
    </citation>
    <scope>NUCLEOTIDE SEQUENCE [LARGE SCALE GENOMIC DNA]</scope>
    <source>
        <strain evidence="3 4">V6</strain>
    </source>
</reference>
<dbReference type="RefSeq" id="WP_145044525.1">
    <property type="nucleotide sequence ID" value="NZ_CP036347.1"/>
</dbReference>
<evidence type="ECO:0008006" key="5">
    <source>
        <dbReference type="Google" id="ProtNLM"/>
    </source>
</evidence>
<dbReference type="AlphaFoldDB" id="A0A517WKZ3"/>
<feature type="signal peptide" evidence="2">
    <location>
        <begin position="1"/>
        <end position="29"/>
    </location>
</feature>
<evidence type="ECO:0000313" key="4">
    <source>
        <dbReference type="Proteomes" id="UP000320722"/>
    </source>
</evidence>
<name>A0A517WKZ3_9PLAN</name>
<proteinExistence type="predicted"/>
<gene>
    <name evidence="3" type="ORF">V6x_56580</name>
</gene>
<evidence type="ECO:0000313" key="3">
    <source>
        <dbReference type="EMBL" id="QDU05914.1"/>
    </source>
</evidence>
<sequence length="378" mass="43440" precursor="true">MSLQKILPRQLICFVATLMLLMTASVCNAQNDPSDKQEESSATAAGAKEIKTLQGLIRELERNESLYANQKLELTRLYEEFPRHSDPEQQIRKQWDYSLILQGEKFHLEEKSKGRLNNAYIGGRPKQKSLPTSTFSESESIQVFDGTTHRSLWLSQRETGNPEEPRLVKKSGRISHEYPSLTNYARPHMYFLSSGAPKVPLSTYLKGIEAVLAYPNPSYVSPGSKIKVQLFDDEEFQGLKCKRLLIDVILSSGIRHNGWELWLARDRNLIPVRNISYTYHWSEEIPVAESTVDEWQEIRHGVWIPVRFHTDRYNSFIIKREGKQQLKWRKQEHVKSIKLDPQDLPQDVFTKLDFPQGTKVSGNDLDNDPDGKAGDADN</sequence>
<feature type="region of interest" description="Disordered" evidence="1">
    <location>
        <begin position="354"/>
        <end position="378"/>
    </location>
</feature>
<keyword evidence="2" id="KW-0732">Signal</keyword>
<evidence type="ECO:0000256" key="1">
    <source>
        <dbReference type="SAM" id="MobiDB-lite"/>
    </source>
</evidence>
<feature type="chain" id="PRO_5021737640" description="Outer membrane lipoprotein-sorting protein" evidence="2">
    <location>
        <begin position="30"/>
        <end position="378"/>
    </location>
</feature>
<feature type="compositionally biased region" description="Basic and acidic residues" evidence="1">
    <location>
        <begin position="369"/>
        <end position="378"/>
    </location>
</feature>
<accession>A0A517WKZ3</accession>